<reference evidence="3 4" key="1">
    <citation type="submission" date="2020-08" db="EMBL/GenBank/DDBJ databases">
        <title>Isolation and characterization of novel Chlamydia from Siamese crocodiles (Crocodylus siamensis).</title>
        <authorList>
            <person name="Sariya L."/>
        </authorList>
    </citation>
    <scope>NUCLEOTIDE SEQUENCE [LARGE SCALE GENOMIC DNA]</scope>
    <source>
        <strain evidence="3 4">No. 12</strain>
    </source>
</reference>
<keyword evidence="2" id="KW-0472">Membrane</keyword>
<evidence type="ECO:0000256" key="1">
    <source>
        <dbReference type="SAM" id="Coils"/>
    </source>
</evidence>
<dbReference type="GeneID" id="301704215"/>
<dbReference type="EMBL" id="CP060791">
    <property type="protein sequence ID" value="QVE49321.1"/>
    <property type="molecule type" value="Genomic_DNA"/>
</dbReference>
<keyword evidence="4" id="KW-1185">Reference proteome</keyword>
<evidence type="ECO:0000256" key="2">
    <source>
        <dbReference type="SAM" id="Phobius"/>
    </source>
</evidence>
<feature type="coiled-coil region" evidence="1">
    <location>
        <begin position="150"/>
        <end position="177"/>
    </location>
</feature>
<dbReference type="Proteomes" id="UP000680625">
    <property type="component" value="Chromosome"/>
</dbReference>
<protein>
    <recommendedName>
        <fullName evidence="5">IncA family protein</fullName>
    </recommendedName>
</protein>
<gene>
    <name evidence="3" type="ORF">H9Q19_01245</name>
</gene>
<accession>A0ABX8CFC8</accession>
<evidence type="ECO:0000313" key="4">
    <source>
        <dbReference type="Proteomes" id="UP000680625"/>
    </source>
</evidence>
<evidence type="ECO:0000313" key="3">
    <source>
        <dbReference type="EMBL" id="QVE49321.1"/>
    </source>
</evidence>
<evidence type="ECO:0008006" key="5">
    <source>
        <dbReference type="Google" id="ProtNLM"/>
    </source>
</evidence>
<feature type="transmembrane region" description="Helical" evidence="2">
    <location>
        <begin position="33"/>
        <end position="54"/>
    </location>
</feature>
<sequence length="198" mass="21702">MRSVPSRDFNLIDVVRVQHCCFNESRVHKVANIVIIVIGLLILAAGLVCSVLFGAELGTLYTMTTLGVSVCIGVLLLTIGAGCLSCRTLVSKTRAIVTNRSTKYNPEISKIKQEISETATLIGLEEKKLLELIKEYNRNKFEHTRLLGDRNQASEELEIARKKCSEVRADLNSLLENFHKDSSSSGGGGVTSLVLKKP</sequence>
<proteinExistence type="predicted"/>
<feature type="transmembrane region" description="Helical" evidence="2">
    <location>
        <begin position="60"/>
        <end position="84"/>
    </location>
</feature>
<name>A0ABX8CFC8_9CHLA</name>
<keyword evidence="2" id="KW-0812">Transmembrane</keyword>
<keyword evidence="1" id="KW-0175">Coiled coil</keyword>
<dbReference type="RefSeq" id="WP_213241462.1">
    <property type="nucleotide sequence ID" value="NZ_CP060791.1"/>
</dbReference>
<keyword evidence="2" id="KW-1133">Transmembrane helix</keyword>
<organism evidence="3 4">
    <name type="scientific">Chlamydia crocodili</name>
    <dbReference type="NCBI Taxonomy" id="2766982"/>
    <lineage>
        <taxon>Bacteria</taxon>
        <taxon>Pseudomonadati</taxon>
        <taxon>Chlamydiota</taxon>
        <taxon>Chlamydiia</taxon>
        <taxon>Chlamydiales</taxon>
        <taxon>Chlamydiaceae</taxon>
        <taxon>Chlamydia/Chlamydophila group</taxon>
        <taxon>Chlamydia</taxon>
    </lineage>
</organism>